<organism evidence="5 6">
    <name type="scientific">Vibrio echinoideorum</name>
    <dbReference type="NCBI Taxonomy" id="2100116"/>
    <lineage>
        <taxon>Bacteria</taxon>
        <taxon>Pseudomonadati</taxon>
        <taxon>Pseudomonadota</taxon>
        <taxon>Gammaproteobacteria</taxon>
        <taxon>Vibrionales</taxon>
        <taxon>Vibrionaceae</taxon>
        <taxon>Vibrio</taxon>
    </lineage>
</organism>
<dbReference type="Pfam" id="PF00990">
    <property type="entry name" value="GGDEF"/>
    <property type="match status" value="1"/>
</dbReference>
<feature type="transmembrane region" description="Helical" evidence="3">
    <location>
        <begin position="63"/>
        <end position="80"/>
    </location>
</feature>
<name>A0ABU9FXQ6_9VIBR</name>
<dbReference type="Gene3D" id="3.30.70.270">
    <property type="match status" value="1"/>
</dbReference>
<protein>
    <recommendedName>
        <fullName evidence="1">diguanylate cyclase</fullName>
        <ecNumber evidence="1">2.7.7.65</ecNumber>
    </recommendedName>
</protein>
<accession>A0ABU9FXQ6</accession>
<dbReference type="EMBL" id="JBANDX010000018">
    <property type="protein sequence ID" value="MEL0610348.1"/>
    <property type="molecule type" value="Genomic_DNA"/>
</dbReference>
<dbReference type="CDD" id="cd01949">
    <property type="entry name" value="GGDEF"/>
    <property type="match status" value="1"/>
</dbReference>
<evidence type="ECO:0000256" key="2">
    <source>
        <dbReference type="ARBA" id="ARBA00034247"/>
    </source>
</evidence>
<evidence type="ECO:0000256" key="3">
    <source>
        <dbReference type="SAM" id="Phobius"/>
    </source>
</evidence>
<dbReference type="GO" id="GO:0052621">
    <property type="term" value="F:diguanylate cyclase activity"/>
    <property type="evidence" value="ECO:0007669"/>
    <property type="project" value="UniProtKB-EC"/>
</dbReference>
<dbReference type="SUPFAM" id="SSF55073">
    <property type="entry name" value="Nucleotide cyclase"/>
    <property type="match status" value="1"/>
</dbReference>
<keyword evidence="3" id="KW-1133">Transmembrane helix</keyword>
<evidence type="ECO:0000259" key="4">
    <source>
        <dbReference type="PROSITE" id="PS50887"/>
    </source>
</evidence>
<feature type="transmembrane region" description="Helical" evidence="3">
    <location>
        <begin position="33"/>
        <end position="51"/>
    </location>
</feature>
<dbReference type="NCBIfam" id="TIGR00254">
    <property type="entry name" value="GGDEF"/>
    <property type="match status" value="1"/>
</dbReference>
<proteinExistence type="predicted"/>
<keyword evidence="3" id="KW-0472">Membrane</keyword>
<evidence type="ECO:0000313" key="6">
    <source>
        <dbReference type="Proteomes" id="UP001377160"/>
    </source>
</evidence>
<evidence type="ECO:0000256" key="1">
    <source>
        <dbReference type="ARBA" id="ARBA00012528"/>
    </source>
</evidence>
<dbReference type="InterPro" id="IPR043128">
    <property type="entry name" value="Rev_trsase/Diguanyl_cyclase"/>
</dbReference>
<feature type="domain" description="GGDEF" evidence="4">
    <location>
        <begin position="216"/>
        <end position="341"/>
    </location>
</feature>
<dbReference type="PROSITE" id="PS50887">
    <property type="entry name" value="GGDEF"/>
    <property type="match status" value="1"/>
</dbReference>
<dbReference type="InterPro" id="IPR029787">
    <property type="entry name" value="Nucleotide_cyclase"/>
</dbReference>
<gene>
    <name evidence="5" type="ORF">V8Z71_18700</name>
</gene>
<dbReference type="SMART" id="SM00267">
    <property type="entry name" value="GGDEF"/>
    <property type="match status" value="1"/>
</dbReference>
<dbReference type="Proteomes" id="UP001377160">
    <property type="component" value="Unassembled WGS sequence"/>
</dbReference>
<keyword evidence="6" id="KW-1185">Reference proteome</keyword>
<dbReference type="InterPro" id="IPR050469">
    <property type="entry name" value="Diguanylate_Cyclase"/>
</dbReference>
<dbReference type="InterPro" id="IPR000160">
    <property type="entry name" value="GGDEF_dom"/>
</dbReference>
<feature type="transmembrane region" description="Helical" evidence="3">
    <location>
        <begin position="7"/>
        <end position="27"/>
    </location>
</feature>
<keyword evidence="3" id="KW-0812">Transmembrane</keyword>
<evidence type="ECO:0000313" key="5">
    <source>
        <dbReference type="EMBL" id="MEL0610348.1"/>
    </source>
</evidence>
<dbReference type="RefSeq" id="WP_341635796.1">
    <property type="nucleotide sequence ID" value="NZ_JBANDX010000018.1"/>
</dbReference>
<keyword evidence="5" id="KW-0548">Nucleotidyltransferase</keyword>
<dbReference type="EC" id="2.7.7.65" evidence="1"/>
<feature type="transmembrane region" description="Helical" evidence="3">
    <location>
        <begin position="109"/>
        <end position="132"/>
    </location>
</feature>
<feature type="transmembrane region" description="Helical" evidence="3">
    <location>
        <begin position="138"/>
        <end position="156"/>
    </location>
</feature>
<comment type="catalytic activity">
    <reaction evidence="2">
        <text>2 GTP = 3',3'-c-di-GMP + 2 diphosphate</text>
        <dbReference type="Rhea" id="RHEA:24898"/>
        <dbReference type="ChEBI" id="CHEBI:33019"/>
        <dbReference type="ChEBI" id="CHEBI:37565"/>
        <dbReference type="ChEBI" id="CHEBI:58805"/>
        <dbReference type="EC" id="2.7.7.65"/>
    </reaction>
</comment>
<dbReference type="PANTHER" id="PTHR45138">
    <property type="entry name" value="REGULATORY COMPONENTS OF SENSORY TRANSDUCTION SYSTEM"/>
    <property type="match status" value="1"/>
</dbReference>
<reference evidence="5 6" key="1">
    <citation type="submission" date="2024-02" db="EMBL/GenBank/DDBJ databases">
        <title>Bacteria isolated from the canopy kelp, Nereocystis luetkeana.</title>
        <authorList>
            <person name="Pfister C.A."/>
            <person name="Younker I.T."/>
            <person name="Light S.H."/>
        </authorList>
    </citation>
    <scope>NUCLEOTIDE SEQUENCE [LARGE SCALE GENOMIC DNA]</scope>
    <source>
        <strain evidence="5 6">TI.1.15</strain>
    </source>
</reference>
<comment type="caution">
    <text evidence="5">The sequence shown here is derived from an EMBL/GenBank/DDBJ whole genome shotgun (WGS) entry which is preliminary data.</text>
</comment>
<keyword evidence="5" id="KW-0808">Transferase</keyword>
<sequence>MPYVKSIYIPITIFFAFMVTDLIHFGAECIMPALLRAIIVIAMWFTASYCIKHHPSSLQRLEAAFLIISALFLVYVGRFAIELGDFDYQGGIILVMIYVGTFSRMSARYSIAALTFIFLSYIIGLSPSLYAAEPNHEIETISVYISAYILIAAACLRRDFEVHKRFTQSEQLRKQAIQLRKQSNEYEALSYKDALTGCYNRLYLHQVIEPNIDRQLSMTTIMIDVDHFKSINDTYGHQTGDFVIKDLAEAIQGTLPKHSTCFRYGGEEFLIIIQGETKENILTLGEHLLTCANKLRFEVTVSIGIKHVSQALGSVEQLINDADQALYLSKKNGRNCISWTE</sequence>
<feature type="transmembrane region" description="Helical" evidence="3">
    <location>
        <begin position="86"/>
        <end position="102"/>
    </location>
</feature>
<dbReference type="PANTHER" id="PTHR45138:SF9">
    <property type="entry name" value="DIGUANYLATE CYCLASE DGCM-RELATED"/>
    <property type="match status" value="1"/>
</dbReference>